<dbReference type="OrthoDB" id="3774700at2759"/>
<organism evidence="2 3">
    <name type="scientific">Bimuria novae-zelandiae CBS 107.79</name>
    <dbReference type="NCBI Taxonomy" id="1447943"/>
    <lineage>
        <taxon>Eukaryota</taxon>
        <taxon>Fungi</taxon>
        <taxon>Dikarya</taxon>
        <taxon>Ascomycota</taxon>
        <taxon>Pezizomycotina</taxon>
        <taxon>Dothideomycetes</taxon>
        <taxon>Pleosporomycetidae</taxon>
        <taxon>Pleosporales</taxon>
        <taxon>Massarineae</taxon>
        <taxon>Didymosphaeriaceae</taxon>
        <taxon>Bimuria</taxon>
    </lineage>
</organism>
<sequence>MTQPVTQSKSTSDILDIGDQNLTHESKIPPIVSKIRNQFASAAHALPRTPLSFALPSSLAFFKRLTWELIPRTRPPIDAAVATAIAARFPPETITAAAISHAFCLGVGFTDTSYGAKDHLPHLYVVFPKLRRDVRDDIRFLSAWHDGLLKPAFDEAWIDSGLVDVWENTIGGTTWSTTKAAPAAATVFDRFYNATDIWMGRPQHKEWPKWNDPWVYSHPQSPEKLSQGMEGGYSDARARVLIEAWSSIQDMLKGWEGQEMSEPILLAIWRKEFHADDETSLVQVVGKEWDAFVDSRFVEPGKFVVHLGQNKQHDPYDQQDQRGQQAHQCDDSLRPDVADGLVGRALKMLWR</sequence>
<dbReference type="AlphaFoldDB" id="A0A6A5VZ10"/>
<dbReference type="EMBL" id="ML976656">
    <property type="protein sequence ID" value="KAF1980126.1"/>
    <property type="molecule type" value="Genomic_DNA"/>
</dbReference>
<dbReference type="Proteomes" id="UP000800036">
    <property type="component" value="Unassembled WGS sequence"/>
</dbReference>
<evidence type="ECO:0000256" key="1">
    <source>
        <dbReference type="SAM" id="MobiDB-lite"/>
    </source>
</evidence>
<accession>A0A6A5VZ10</accession>
<gene>
    <name evidence="2" type="ORF">BU23DRAFT_548321</name>
</gene>
<proteinExistence type="predicted"/>
<name>A0A6A5VZ10_9PLEO</name>
<reference evidence="2" key="1">
    <citation type="journal article" date="2020" name="Stud. Mycol.">
        <title>101 Dothideomycetes genomes: a test case for predicting lifestyles and emergence of pathogens.</title>
        <authorList>
            <person name="Haridas S."/>
            <person name="Albert R."/>
            <person name="Binder M."/>
            <person name="Bloem J."/>
            <person name="Labutti K."/>
            <person name="Salamov A."/>
            <person name="Andreopoulos B."/>
            <person name="Baker S."/>
            <person name="Barry K."/>
            <person name="Bills G."/>
            <person name="Bluhm B."/>
            <person name="Cannon C."/>
            <person name="Castanera R."/>
            <person name="Culley D."/>
            <person name="Daum C."/>
            <person name="Ezra D."/>
            <person name="Gonzalez J."/>
            <person name="Henrissat B."/>
            <person name="Kuo A."/>
            <person name="Liang C."/>
            <person name="Lipzen A."/>
            <person name="Lutzoni F."/>
            <person name="Magnuson J."/>
            <person name="Mondo S."/>
            <person name="Nolan M."/>
            <person name="Ohm R."/>
            <person name="Pangilinan J."/>
            <person name="Park H.-J."/>
            <person name="Ramirez L."/>
            <person name="Alfaro M."/>
            <person name="Sun H."/>
            <person name="Tritt A."/>
            <person name="Yoshinaga Y."/>
            <person name="Zwiers L.-H."/>
            <person name="Turgeon B."/>
            <person name="Goodwin S."/>
            <person name="Spatafora J."/>
            <person name="Crous P."/>
            <person name="Grigoriev I."/>
        </authorList>
    </citation>
    <scope>NUCLEOTIDE SEQUENCE</scope>
    <source>
        <strain evidence="2">CBS 107.79</strain>
    </source>
</reference>
<evidence type="ECO:0000313" key="2">
    <source>
        <dbReference type="EMBL" id="KAF1980126.1"/>
    </source>
</evidence>
<evidence type="ECO:0000313" key="3">
    <source>
        <dbReference type="Proteomes" id="UP000800036"/>
    </source>
</evidence>
<feature type="region of interest" description="Disordered" evidence="1">
    <location>
        <begin position="312"/>
        <end position="333"/>
    </location>
</feature>
<protein>
    <submittedName>
        <fullName evidence="2">Uncharacterized protein</fullName>
    </submittedName>
</protein>
<keyword evidence="3" id="KW-1185">Reference proteome</keyword>